<dbReference type="Proteomes" id="UP000036045">
    <property type="component" value="Unassembled WGS sequence"/>
</dbReference>
<keyword evidence="2 8" id="KW-0813">Transport</keyword>
<dbReference type="PROSITE" id="PS50928">
    <property type="entry name" value="ABC_TM1"/>
    <property type="match status" value="1"/>
</dbReference>
<feature type="transmembrane region" description="Helical" evidence="8">
    <location>
        <begin position="164"/>
        <end position="182"/>
    </location>
</feature>
<dbReference type="KEGG" id="bcir:C2I06_13820"/>
<name>A0A0J1L3B3_NIACI</name>
<dbReference type="InterPro" id="IPR035906">
    <property type="entry name" value="MetI-like_sf"/>
</dbReference>
<dbReference type="GO" id="GO:0055085">
    <property type="term" value="P:transmembrane transport"/>
    <property type="evidence" value="ECO:0007669"/>
    <property type="project" value="InterPro"/>
</dbReference>
<dbReference type="InterPro" id="IPR000515">
    <property type="entry name" value="MetI-like"/>
</dbReference>
<evidence type="ECO:0000256" key="4">
    <source>
        <dbReference type="ARBA" id="ARBA00022519"/>
    </source>
</evidence>
<evidence type="ECO:0000256" key="2">
    <source>
        <dbReference type="ARBA" id="ARBA00022448"/>
    </source>
</evidence>
<comment type="similarity">
    <text evidence="8">Belongs to the binding-protein-dependent transport system permease family.</text>
</comment>
<reference evidence="9 10" key="1">
    <citation type="submission" date="2015-05" db="EMBL/GenBank/DDBJ databases">
        <title>Whole genome sequence and identification of bacterial endophytes from Costus igneus.</title>
        <authorList>
            <person name="Lee Y.P."/>
            <person name="Gan H.M."/>
            <person name="Eng W."/>
            <person name="Wheatley M.S."/>
            <person name="Caraballo A."/>
            <person name="Polter S."/>
            <person name="Savka M.A."/>
            <person name="Hudson A.O."/>
        </authorList>
    </citation>
    <scope>NUCLEOTIDE SEQUENCE [LARGE SCALE GENOMIC DNA]</scope>
    <source>
        <strain evidence="9 10">RIT379</strain>
    </source>
</reference>
<dbReference type="AlphaFoldDB" id="A0A0J1L3B3"/>
<dbReference type="PANTHER" id="PTHR43357">
    <property type="entry name" value="INNER MEMBRANE ABC TRANSPORTER PERMEASE PROTEIN YDCV"/>
    <property type="match status" value="1"/>
</dbReference>
<dbReference type="PANTHER" id="PTHR43357:SF4">
    <property type="entry name" value="INNER MEMBRANE ABC TRANSPORTER PERMEASE PROTEIN YDCV"/>
    <property type="match status" value="1"/>
</dbReference>
<dbReference type="Pfam" id="PF00528">
    <property type="entry name" value="BPD_transp_1"/>
    <property type="match status" value="1"/>
</dbReference>
<accession>A0A0J1L3B3</accession>
<dbReference type="OrthoDB" id="9808619at2"/>
<comment type="caution">
    <text evidence="9">The sequence shown here is derived from an EMBL/GenBank/DDBJ whole genome shotgun (WGS) entry which is preliminary data.</text>
</comment>
<dbReference type="RefSeq" id="WP_047943901.1">
    <property type="nucleotide sequence ID" value="NZ_CP026031.1"/>
</dbReference>
<proteinExistence type="inferred from homology"/>
<feature type="transmembrane region" description="Helical" evidence="8">
    <location>
        <begin position="94"/>
        <end position="117"/>
    </location>
</feature>
<gene>
    <name evidence="9" type="ORF">ABW02_19405</name>
</gene>
<keyword evidence="5 8" id="KW-0812">Transmembrane</keyword>
<evidence type="ECO:0000256" key="8">
    <source>
        <dbReference type="RuleBase" id="RU363032"/>
    </source>
</evidence>
<feature type="transmembrane region" description="Helical" evidence="8">
    <location>
        <begin position="129"/>
        <end position="152"/>
    </location>
</feature>
<keyword evidence="10" id="KW-1185">Reference proteome</keyword>
<evidence type="ECO:0000256" key="7">
    <source>
        <dbReference type="ARBA" id="ARBA00023136"/>
    </source>
</evidence>
<comment type="subcellular location">
    <subcellularLocation>
        <location evidence="1">Cell inner membrane</location>
        <topology evidence="1">Multi-pass membrane protein</topology>
    </subcellularLocation>
    <subcellularLocation>
        <location evidence="8">Cell membrane</location>
        <topology evidence="8">Multi-pass membrane protein</topology>
    </subcellularLocation>
</comment>
<dbReference type="PATRIC" id="fig|1397.4.peg.2611"/>
<dbReference type="EMBL" id="LDPH01000025">
    <property type="protein sequence ID" value="KLV23460.1"/>
    <property type="molecule type" value="Genomic_DNA"/>
</dbReference>
<feature type="transmembrane region" description="Helical" evidence="8">
    <location>
        <begin position="268"/>
        <end position="287"/>
    </location>
</feature>
<evidence type="ECO:0000256" key="6">
    <source>
        <dbReference type="ARBA" id="ARBA00022989"/>
    </source>
</evidence>
<evidence type="ECO:0000256" key="1">
    <source>
        <dbReference type="ARBA" id="ARBA00004429"/>
    </source>
</evidence>
<keyword evidence="4" id="KW-0997">Cell inner membrane</keyword>
<keyword evidence="6 8" id="KW-1133">Transmembrane helix</keyword>
<dbReference type="GeneID" id="56351228"/>
<dbReference type="SUPFAM" id="SSF161098">
    <property type="entry name" value="MetI-like"/>
    <property type="match status" value="1"/>
</dbReference>
<keyword evidence="3" id="KW-1003">Cell membrane</keyword>
<evidence type="ECO:0000313" key="10">
    <source>
        <dbReference type="Proteomes" id="UP000036045"/>
    </source>
</evidence>
<keyword evidence="7 8" id="KW-0472">Membrane</keyword>
<evidence type="ECO:0000313" key="9">
    <source>
        <dbReference type="EMBL" id="KLV23460.1"/>
    </source>
</evidence>
<organism evidence="9 10">
    <name type="scientific">Niallia circulans</name>
    <name type="common">Bacillus circulans</name>
    <dbReference type="NCBI Taxonomy" id="1397"/>
    <lineage>
        <taxon>Bacteria</taxon>
        <taxon>Bacillati</taxon>
        <taxon>Bacillota</taxon>
        <taxon>Bacilli</taxon>
        <taxon>Bacillales</taxon>
        <taxon>Bacillaceae</taxon>
        <taxon>Niallia</taxon>
    </lineage>
</organism>
<dbReference type="Gene3D" id="1.10.3720.10">
    <property type="entry name" value="MetI-like"/>
    <property type="match status" value="1"/>
</dbReference>
<dbReference type="CDD" id="cd06261">
    <property type="entry name" value="TM_PBP2"/>
    <property type="match status" value="1"/>
</dbReference>
<protein>
    <submittedName>
        <fullName evidence="9">Uncharacterized protein</fullName>
    </submittedName>
</protein>
<evidence type="ECO:0000256" key="3">
    <source>
        <dbReference type="ARBA" id="ARBA00022475"/>
    </source>
</evidence>
<feature type="transmembrane region" description="Helical" evidence="8">
    <location>
        <begin position="32"/>
        <end position="61"/>
    </location>
</feature>
<dbReference type="GO" id="GO:0005886">
    <property type="term" value="C:plasma membrane"/>
    <property type="evidence" value="ECO:0007669"/>
    <property type="project" value="UniProtKB-SubCell"/>
</dbReference>
<sequence>MRIVENTIKGGINNPTEASVPKNSKVAGLLKLLYKFLTWLLIIVCITSIIGMTIAVLLTAFGTEWYGTFLPAGYTVDWFVQAWQVYEIGHFYKITLQIVVTATIISLLLSIPTAYVLGRKSFPFKEGLISFFQMPFTLPELVYAIPVASIFYSTGLAETIPGLILVNLIVGIPFSVFILLPFMESLDPRLEWAAESLGATKFKLFSRIVIPQLVPGLTASAINIFIRMFSTFTIILLISGPKTQTLSVMVFSVLQGAGSQPQPMLNSLALTLMFPLLLFAFISLWISSFTQRRLGKK</sequence>
<evidence type="ECO:0000256" key="5">
    <source>
        <dbReference type="ARBA" id="ARBA00022692"/>
    </source>
</evidence>
<feature type="transmembrane region" description="Helical" evidence="8">
    <location>
        <begin position="213"/>
        <end position="238"/>
    </location>
</feature>